<protein>
    <submittedName>
        <fullName evidence="2">Uncharacterized protein</fullName>
    </submittedName>
</protein>
<dbReference type="EMBL" id="NHYD01002307">
    <property type="protein sequence ID" value="PPQ87309.1"/>
    <property type="molecule type" value="Genomic_DNA"/>
</dbReference>
<feature type="compositionally biased region" description="Low complexity" evidence="1">
    <location>
        <begin position="387"/>
        <end position="398"/>
    </location>
</feature>
<name>A0A409X955_PSICY</name>
<feature type="region of interest" description="Disordered" evidence="1">
    <location>
        <begin position="557"/>
        <end position="582"/>
    </location>
</feature>
<sequence length="582" mass="62907">MSTNLSSKYKQNETGRRVERRSLIMELEALPDLLERGQALESDPRGLVGVFPPLLHHLDLERRRLTLQLHTPLNVHAEVRRHAPATGRYPTASAVSHAAASLGFNTEKNDDSPRGPGSPPNLNEVFSSPSDVQDEVDDANFRLTTGERPSLLVVISAARSNNDALTSAILEAKSENILKVYIHIDGADAALSVSVHDVRVRTEAGELDVHELRSRIREPIKSTGAAFNIPIVSIYTHTLFRFLLLPLLLHTATLIILHPLRRDDQATLAQAATSSSNPPQNHTANPPWPASWTHFSTAPQNFADLTCPTRSAARARLRGGRIDGDVDVDVVVLFVDERGAEYGEGRTGRERTTSMTVPIFISISQPPPLPPSRPPPHALPPHPLPQKPKYTSAHSAHPSPHPPHPATHRDIWTHPSCAGDRDAVLVVGSDVGKLLVIGVDIGAGKLLRLPLLDLLSRRVPKFTCARAFTLLGDDDGDGLRSVSYPCMRWNTGISDPENSSDTHILPLSLPCDCESEPNVSDDSARGYKSSSTTSIFASGDAFSCTSYALTLTLDRAGRSGCSTTSSSATGAASSSFYGRVGK</sequence>
<feature type="compositionally biased region" description="Low complexity" evidence="1">
    <location>
        <begin position="558"/>
        <end position="575"/>
    </location>
</feature>
<gene>
    <name evidence="2" type="ORF">CVT25_002059</name>
</gene>
<evidence type="ECO:0000313" key="2">
    <source>
        <dbReference type="EMBL" id="PPQ87309.1"/>
    </source>
</evidence>
<feature type="region of interest" description="Disordered" evidence="1">
    <location>
        <begin position="104"/>
        <end position="132"/>
    </location>
</feature>
<dbReference type="AlphaFoldDB" id="A0A409X955"/>
<comment type="caution">
    <text evidence="2">The sequence shown here is derived from an EMBL/GenBank/DDBJ whole genome shotgun (WGS) entry which is preliminary data.</text>
</comment>
<feature type="region of interest" description="Disordered" evidence="1">
    <location>
        <begin position="268"/>
        <end position="291"/>
    </location>
</feature>
<dbReference type="InParanoid" id="A0A409X955"/>
<evidence type="ECO:0000313" key="3">
    <source>
        <dbReference type="Proteomes" id="UP000283269"/>
    </source>
</evidence>
<feature type="compositionally biased region" description="Pro residues" evidence="1">
    <location>
        <begin position="365"/>
        <end position="386"/>
    </location>
</feature>
<organism evidence="2 3">
    <name type="scientific">Psilocybe cyanescens</name>
    <dbReference type="NCBI Taxonomy" id="93625"/>
    <lineage>
        <taxon>Eukaryota</taxon>
        <taxon>Fungi</taxon>
        <taxon>Dikarya</taxon>
        <taxon>Basidiomycota</taxon>
        <taxon>Agaricomycotina</taxon>
        <taxon>Agaricomycetes</taxon>
        <taxon>Agaricomycetidae</taxon>
        <taxon>Agaricales</taxon>
        <taxon>Agaricineae</taxon>
        <taxon>Strophariaceae</taxon>
        <taxon>Psilocybe</taxon>
    </lineage>
</organism>
<feature type="compositionally biased region" description="Polar residues" evidence="1">
    <location>
        <begin position="120"/>
        <end position="131"/>
    </location>
</feature>
<feature type="region of interest" description="Disordered" evidence="1">
    <location>
        <begin position="362"/>
        <end position="413"/>
    </location>
</feature>
<proteinExistence type="predicted"/>
<evidence type="ECO:0000256" key="1">
    <source>
        <dbReference type="SAM" id="MobiDB-lite"/>
    </source>
</evidence>
<reference evidence="2 3" key="1">
    <citation type="journal article" date="2018" name="Evol. Lett.">
        <title>Horizontal gene cluster transfer increased hallucinogenic mushroom diversity.</title>
        <authorList>
            <person name="Reynolds H.T."/>
            <person name="Vijayakumar V."/>
            <person name="Gluck-Thaler E."/>
            <person name="Korotkin H.B."/>
            <person name="Matheny P.B."/>
            <person name="Slot J.C."/>
        </authorList>
    </citation>
    <scope>NUCLEOTIDE SEQUENCE [LARGE SCALE GENOMIC DNA]</scope>
    <source>
        <strain evidence="2 3">2631</strain>
    </source>
</reference>
<accession>A0A409X955</accession>
<dbReference type="Proteomes" id="UP000283269">
    <property type="component" value="Unassembled WGS sequence"/>
</dbReference>
<keyword evidence="3" id="KW-1185">Reference proteome</keyword>